<sequence>MAENQDREENQNVTENVNVLEAENQPETGTVPENDARSSGEEHAEHDNSYGDPGFHPDPYSPSVGFDTATTSLDPTRIETATTGLHTAPINPAHTEIAPTHTFATPIDPAHTETNDIQTPLPPSYDIHTPPPSAKRTQPDESEPRQPDESTSNRGGNRLDLPPFDSIKIAKDQQVSKWLRSPYTDPSRAQKKVEVDEQYTTFMNDLNLL</sequence>
<protein>
    <submittedName>
        <fullName evidence="2">Uncharacterized protein</fullName>
    </submittedName>
</protein>
<keyword evidence="3" id="KW-1185">Reference proteome</keyword>
<feature type="compositionally biased region" description="Polar residues" evidence="1">
    <location>
        <begin position="68"/>
        <end position="85"/>
    </location>
</feature>
<evidence type="ECO:0000313" key="2">
    <source>
        <dbReference type="EMBL" id="KAI9169680.1"/>
    </source>
</evidence>
<dbReference type="Proteomes" id="UP001064489">
    <property type="component" value="Chromosome 7"/>
</dbReference>
<reference evidence="2" key="1">
    <citation type="journal article" date="2022" name="Plant J.">
        <title>Strategies of tolerance reflected in two North American maple genomes.</title>
        <authorList>
            <person name="McEvoy S.L."/>
            <person name="Sezen U.U."/>
            <person name="Trouern-Trend A."/>
            <person name="McMahon S.M."/>
            <person name="Schaberg P.G."/>
            <person name="Yang J."/>
            <person name="Wegrzyn J.L."/>
            <person name="Swenson N.G."/>
        </authorList>
    </citation>
    <scope>NUCLEOTIDE SEQUENCE</scope>
    <source>
        <strain evidence="2">91603</strain>
    </source>
</reference>
<dbReference type="AlphaFoldDB" id="A0AAD5NLV5"/>
<evidence type="ECO:0000256" key="1">
    <source>
        <dbReference type="SAM" id="MobiDB-lite"/>
    </source>
</evidence>
<reference evidence="2" key="2">
    <citation type="submission" date="2023-02" db="EMBL/GenBank/DDBJ databases">
        <authorList>
            <person name="Swenson N.G."/>
            <person name="Wegrzyn J.L."/>
            <person name="Mcevoy S.L."/>
        </authorList>
    </citation>
    <scope>NUCLEOTIDE SEQUENCE</scope>
    <source>
        <strain evidence="2">91603</strain>
        <tissue evidence="2">Leaf</tissue>
    </source>
</reference>
<feature type="compositionally biased region" description="Basic and acidic residues" evidence="1">
    <location>
        <begin position="137"/>
        <end position="148"/>
    </location>
</feature>
<feature type="compositionally biased region" description="Basic and acidic residues" evidence="1">
    <location>
        <begin position="34"/>
        <end position="49"/>
    </location>
</feature>
<accession>A0AAD5NLV5</accession>
<feature type="region of interest" description="Disordered" evidence="1">
    <location>
        <begin position="1"/>
        <end position="167"/>
    </location>
</feature>
<dbReference type="EMBL" id="JAJSOW010000104">
    <property type="protein sequence ID" value="KAI9169680.1"/>
    <property type="molecule type" value="Genomic_DNA"/>
</dbReference>
<name>A0AAD5NLV5_ACENE</name>
<organism evidence="2 3">
    <name type="scientific">Acer negundo</name>
    <name type="common">Box elder</name>
    <dbReference type="NCBI Taxonomy" id="4023"/>
    <lineage>
        <taxon>Eukaryota</taxon>
        <taxon>Viridiplantae</taxon>
        <taxon>Streptophyta</taxon>
        <taxon>Embryophyta</taxon>
        <taxon>Tracheophyta</taxon>
        <taxon>Spermatophyta</taxon>
        <taxon>Magnoliopsida</taxon>
        <taxon>eudicotyledons</taxon>
        <taxon>Gunneridae</taxon>
        <taxon>Pentapetalae</taxon>
        <taxon>rosids</taxon>
        <taxon>malvids</taxon>
        <taxon>Sapindales</taxon>
        <taxon>Sapindaceae</taxon>
        <taxon>Hippocastanoideae</taxon>
        <taxon>Acereae</taxon>
        <taxon>Acer</taxon>
    </lineage>
</organism>
<feature type="compositionally biased region" description="Low complexity" evidence="1">
    <location>
        <begin position="11"/>
        <end position="21"/>
    </location>
</feature>
<proteinExistence type="predicted"/>
<gene>
    <name evidence="2" type="ORF">LWI28_015979</name>
</gene>
<feature type="compositionally biased region" description="Basic and acidic residues" evidence="1">
    <location>
        <begin position="1"/>
        <end position="10"/>
    </location>
</feature>
<evidence type="ECO:0000313" key="3">
    <source>
        <dbReference type="Proteomes" id="UP001064489"/>
    </source>
</evidence>
<comment type="caution">
    <text evidence="2">The sequence shown here is derived from an EMBL/GenBank/DDBJ whole genome shotgun (WGS) entry which is preliminary data.</text>
</comment>